<sequence>MKEHYETSSPGDQSRRQVFREFIYSIQDSQTISVNARKKAFEEDQESQEREFQQDEVVKAVFEEKMKSFSSMVMQELKTQQMRSDCFLECRRPIIQQEQQYRKVSCDKLKEDLEEQFNTILRPWVESFHVQFEALQKERDQRVQKLIGDYQLHEKSSAVSEDTGSVTMPLQGPEASLPSSPVQTSCIIPIPLEDYQPEIIRVPLSPDDVSDEAPRTPSTTSYHTPDVPSGHNSLVEEHPVDSESTSNTRNDVLVFVEKQFSQNQAQRQASFLQEENERQWRWSCKQGELDASEETRRQTFQKINEGLEAAFQQEMLGYDERFEAVQRTRAATEAVCIQLFDEAITEWASTFDASDSSIDAVYLTIADAQDALVETAQAIINRVIERQEEWLKHKRLTEMVAFSNKEREYVGRLGLPGPIPVPCRPPSPLYEKATRAPRYALHRQFTPISVSQPPVVIPQSLDWCECMSPVAGIGIQNLAAETHINRPLPTPYDNITDRKNKIDHGRRWERMFQESQDEMEHAFQEGMKRRQQEFILNEMIRQQRFTIEQAARCDEWELHRAACAGEFTASQRDRVKKFHRSQRERAEAFQEAQRTRGKSFLSFLEERRWKARANQSNREQGWISKEKERRKQFFHWEGSLIVRLDMVEEYKGLFREDERKRSRQFEDLIERFMILVEMPDGTTIERK</sequence>
<name>A0A165TJ14_9AGAM</name>
<feature type="region of interest" description="Disordered" evidence="1">
    <location>
        <begin position="204"/>
        <end position="246"/>
    </location>
</feature>
<proteinExistence type="predicted"/>
<evidence type="ECO:0000256" key="1">
    <source>
        <dbReference type="SAM" id="MobiDB-lite"/>
    </source>
</evidence>
<evidence type="ECO:0000313" key="3">
    <source>
        <dbReference type="Proteomes" id="UP000076761"/>
    </source>
</evidence>
<dbReference type="OrthoDB" id="3067839at2759"/>
<keyword evidence="3" id="KW-1185">Reference proteome</keyword>
<organism evidence="2 3">
    <name type="scientific">Neolentinus lepideus HHB14362 ss-1</name>
    <dbReference type="NCBI Taxonomy" id="1314782"/>
    <lineage>
        <taxon>Eukaryota</taxon>
        <taxon>Fungi</taxon>
        <taxon>Dikarya</taxon>
        <taxon>Basidiomycota</taxon>
        <taxon>Agaricomycotina</taxon>
        <taxon>Agaricomycetes</taxon>
        <taxon>Gloeophyllales</taxon>
        <taxon>Gloeophyllaceae</taxon>
        <taxon>Neolentinus</taxon>
    </lineage>
</organism>
<dbReference type="Proteomes" id="UP000076761">
    <property type="component" value="Unassembled WGS sequence"/>
</dbReference>
<dbReference type="AlphaFoldDB" id="A0A165TJ14"/>
<dbReference type="InParanoid" id="A0A165TJ14"/>
<feature type="compositionally biased region" description="Polar residues" evidence="1">
    <location>
        <begin position="157"/>
        <end position="168"/>
    </location>
</feature>
<dbReference type="EMBL" id="KV425565">
    <property type="protein sequence ID" value="KZT26739.1"/>
    <property type="molecule type" value="Genomic_DNA"/>
</dbReference>
<reference evidence="2 3" key="1">
    <citation type="journal article" date="2016" name="Mol. Biol. Evol.">
        <title>Comparative Genomics of Early-Diverging Mushroom-Forming Fungi Provides Insights into the Origins of Lignocellulose Decay Capabilities.</title>
        <authorList>
            <person name="Nagy L.G."/>
            <person name="Riley R."/>
            <person name="Tritt A."/>
            <person name="Adam C."/>
            <person name="Daum C."/>
            <person name="Floudas D."/>
            <person name="Sun H."/>
            <person name="Yadav J.S."/>
            <person name="Pangilinan J."/>
            <person name="Larsson K.H."/>
            <person name="Matsuura K."/>
            <person name="Barry K."/>
            <person name="Labutti K."/>
            <person name="Kuo R."/>
            <person name="Ohm R.A."/>
            <person name="Bhattacharya S.S."/>
            <person name="Shirouzu T."/>
            <person name="Yoshinaga Y."/>
            <person name="Martin F.M."/>
            <person name="Grigoriev I.V."/>
            <person name="Hibbett D.S."/>
        </authorList>
    </citation>
    <scope>NUCLEOTIDE SEQUENCE [LARGE SCALE GENOMIC DNA]</scope>
    <source>
        <strain evidence="2 3">HHB14362 ss-1</strain>
    </source>
</reference>
<feature type="region of interest" description="Disordered" evidence="1">
    <location>
        <begin position="156"/>
        <end position="182"/>
    </location>
</feature>
<gene>
    <name evidence="2" type="ORF">NEOLEDRAFT_204769</name>
</gene>
<evidence type="ECO:0000313" key="2">
    <source>
        <dbReference type="EMBL" id="KZT26739.1"/>
    </source>
</evidence>
<protein>
    <submittedName>
        <fullName evidence="2">Uncharacterized protein</fullName>
    </submittedName>
</protein>
<accession>A0A165TJ14</accession>